<dbReference type="GO" id="GO:0042597">
    <property type="term" value="C:periplasmic space"/>
    <property type="evidence" value="ECO:0007669"/>
    <property type="project" value="UniProtKB-SubCell"/>
</dbReference>
<comment type="subcellular location">
    <subcellularLocation>
        <location evidence="1 7">Periplasm</location>
    </subcellularLocation>
</comment>
<evidence type="ECO:0000256" key="1">
    <source>
        <dbReference type="ARBA" id="ARBA00004418"/>
    </source>
</evidence>
<dbReference type="GO" id="GO:0005886">
    <property type="term" value="C:plasma membrane"/>
    <property type="evidence" value="ECO:0007669"/>
    <property type="project" value="TreeGrafter"/>
</dbReference>
<dbReference type="NCBIfam" id="NF033814">
    <property type="entry name" value="copper_CopC"/>
    <property type="match status" value="1"/>
</dbReference>
<proteinExistence type="inferred from homology"/>
<sequence>MPLHKITSPWRKLSAIAVLFIGMSCQQALAHAHLTDQLPAEGASVEQTPESITLNFSEGIEVNFTKVNITGPNNTRVDTGKPILDAANDTKVIVPIKAKLASGKYDVSWSVVSVDGHKTKGEYSFTVK</sequence>
<comment type="function">
    <text evidence="7">Involved in copper resistance.</text>
</comment>
<organism evidence="10 11">
    <name type="scientific">Moellerella wisconsensis ATCC 35017</name>
    <dbReference type="NCBI Taxonomy" id="1354267"/>
    <lineage>
        <taxon>Bacteria</taxon>
        <taxon>Pseudomonadati</taxon>
        <taxon>Pseudomonadota</taxon>
        <taxon>Gammaproteobacteria</taxon>
        <taxon>Enterobacterales</taxon>
        <taxon>Morganellaceae</taxon>
        <taxon>Moellerella</taxon>
    </lineage>
</organism>
<evidence type="ECO:0000313" key="10">
    <source>
        <dbReference type="EMBL" id="KPD02681.1"/>
    </source>
</evidence>
<dbReference type="GO" id="GO:0006825">
    <property type="term" value="P:copper ion transport"/>
    <property type="evidence" value="ECO:0007669"/>
    <property type="project" value="InterPro"/>
</dbReference>
<dbReference type="GO" id="GO:0005507">
    <property type="term" value="F:copper ion binding"/>
    <property type="evidence" value="ECO:0007669"/>
    <property type="project" value="UniProtKB-UniRule"/>
</dbReference>
<dbReference type="InterPro" id="IPR014756">
    <property type="entry name" value="Ig_E-set"/>
</dbReference>
<dbReference type="RefSeq" id="WP_053908235.1">
    <property type="nucleotide sequence ID" value="NZ_CAWMUS010000018.1"/>
</dbReference>
<comment type="caution">
    <text evidence="10">The sequence shown here is derived from an EMBL/GenBank/DDBJ whole genome shotgun (WGS) entry which is preliminary data.</text>
</comment>
<keyword evidence="4 7" id="KW-0732">Signal</keyword>
<dbReference type="OrthoDB" id="9796814at2"/>
<dbReference type="PANTHER" id="PTHR34820">
    <property type="entry name" value="INNER MEMBRANE PROTEIN YEBZ"/>
    <property type="match status" value="1"/>
</dbReference>
<evidence type="ECO:0000256" key="4">
    <source>
        <dbReference type="ARBA" id="ARBA00022729"/>
    </source>
</evidence>
<evidence type="ECO:0000313" key="11">
    <source>
        <dbReference type="Proteomes" id="UP000053226"/>
    </source>
</evidence>
<dbReference type="Gene3D" id="2.60.40.1220">
    <property type="match status" value="1"/>
</dbReference>
<dbReference type="AlphaFoldDB" id="A0A0N0IAF5"/>
<evidence type="ECO:0000256" key="6">
    <source>
        <dbReference type="ARBA" id="ARBA00023008"/>
    </source>
</evidence>
<accession>A0A0N0IAF5</accession>
<keyword evidence="6 7" id="KW-0186">Copper</keyword>
<dbReference type="GO" id="GO:0046688">
    <property type="term" value="P:response to copper ion"/>
    <property type="evidence" value="ECO:0007669"/>
    <property type="project" value="UniProtKB-UniRule"/>
</dbReference>
<evidence type="ECO:0000256" key="8">
    <source>
        <dbReference type="SAM" id="SignalP"/>
    </source>
</evidence>
<evidence type="ECO:0000256" key="7">
    <source>
        <dbReference type="RuleBase" id="RU369037"/>
    </source>
</evidence>
<dbReference type="InterPro" id="IPR047685">
    <property type="entry name" value="CopC-like"/>
</dbReference>
<protein>
    <recommendedName>
        <fullName evidence="7">Copper resistance protein C</fullName>
    </recommendedName>
</protein>
<comment type="similarity">
    <text evidence="2 7">Belongs to the CopC family.</text>
</comment>
<dbReference type="InterPro" id="IPR032694">
    <property type="entry name" value="CopC/D"/>
</dbReference>
<keyword evidence="11" id="KW-1185">Reference proteome</keyword>
<evidence type="ECO:0000256" key="3">
    <source>
        <dbReference type="ARBA" id="ARBA00022723"/>
    </source>
</evidence>
<evidence type="ECO:0000256" key="2">
    <source>
        <dbReference type="ARBA" id="ARBA00010509"/>
    </source>
</evidence>
<feature type="domain" description="CopC" evidence="9">
    <location>
        <begin position="31"/>
        <end position="127"/>
    </location>
</feature>
<name>A0A0N0IAF5_9GAMM</name>
<keyword evidence="3 7" id="KW-0479">Metal-binding</keyword>
<dbReference type="PANTHER" id="PTHR34820:SF4">
    <property type="entry name" value="INNER MEMBRANE PROTEIN YEBZ"/>
    <property type="match status" value="1"/>
</dbReference>
<dbReference type="SUPFAM" id="SSF81296">
    <property type="entry name" value="E set domains"/>
    <property type="match status" value="1"/>
</dbReference>
<keyword evidence="5 7" id="KW-0574">Periplasm</keyword>
<feature type="signal peptide" evidence="8">
    <location>
        <begin position="1"/>
        <end position="30"/>
    </location>
</feature>
<evidence type="ECO:0000256" key="5">
    <source>
        <dbReference type="ARBA" id="ARBA00022764"/>
    </source>
</evidence>
<feature type="chain" id="PRO_5005851171" description="Copper resistance protein C" evidence="8">
    <location>
        <begin position="31"/>
        <end position="128"/>
    </location>
</feature>
<dbReference type="PROSITE" id="PS51257">
    <property type="entry name" value="PROKAR_LIPOPROTEIN"/>
    <property type="match status" value="1"/>
</dbReference>
<dbReference type="Proteomes" id="UP000053226">
    <property type="component" value="Unassembled WGS sequence"/>
</dbReference>
<gene>
    <name evidence="10" type="ORF">M992_1836</name>
</gene>
<reference evidence="10 11" key="1">
    <citation type="submission" date="2015-07" db="EMBL/GenBank/DDBJ databases">
        <title>ATOL: Assembling a taxonomically balanced genome-scale reconstruction of the evolutionary history of the Enterobacteriaceae.</title>
        <authorList>
            <person name="Plunkett G.III."/>
            <person name="Neeno-Eckwall E.C."/>
            <person name="Glasner J.D."/>
            <person name="Perna N.T."/>
        </authorList>
    </citation>
    <scope>NUCLEOTIDE SEQUENCE [LARGE SCALE GENOMIC DNA]</scope>
    <source>
        <strain evidence="10 11">ATCC 35017</strain>
    </source>
</reference>
<dbReference type="InterPro" id="IPR014755">
    <property type="entry name" value="Cu-Rt/internalin_Ig-like"/>
</dbReference>
<dbReference type="EMBL" id="LGAA01000018">
    <property type="protein sequence ID" value="KPD02681.1"/>
    <property type="molecule type" value="Genomic_DNA"/>
</dbReference>
<dbReference type="InterPro" id="IPR007348">
    <property type="entry name" value="CopC_dom"/>
</dbReference>
<dbReference type="Pfam" id="PF04234">
    <property type="entry name" value="CopC"/>
    <property type="match status" value="1"/>
</dbReference>
<evidence type="ECO:0000259" key="9">
    <source>
        <dbReference type="Pfam" id="PF04234"/>
    </source>
</evidence>